<dbReference type="PANTHER" id="PTHR38111">
    <property type="entry name" value="ZN(2)-C6 FUNGAL-TYPE DOMAIN-CONTAINING PROTEIN-RELATED"/>
    <property type="match status" value="1"/>
</dbReference>
<gene>
    <name evidence="1" type="ORF">FH972_023147</name>
</gene>
<evidence type="ECO:0000313" key="2">
    <source>
        <dbReference type="Proteomes" id="UP000327013"/>
    </source>
</evidence>
<proteinExistence type="predicted"/>
<name>A0A5N6KUD0_9ROSI</name>
<dbReference type="OrthoDB" id="4491390at2759"/>
<accession>A0A5N6KUD0</accession>
<dbReference type="InterPro" id="IPR053178">
    <property type="entry name" value="Osmoadaptation_assoc"/>
</dbReference>
<dbReference type="Pfam" id="PF11951">
    <property type="entry name" value="Fungal_trans_2"/>
    <property type="match status" value="1"/>
</dbReference>
<evidence type="ECO:0008006" key="3">
    <source>
        <dbReference type="Google" id="ProtNLM"/>
    </source>
</evidence>
<sequence>MTKWSTGCDRCRQKKVKVCEGSQCPGYSRSPFEIKDETARTVQRIKEVSHAREEIIPVLHLPHHDMPEYVRHVHSLPPTMRIQMMNHGRENLVIFMQHIRDLYMPDEPNVIKGTHFSYIPTIATIESSDPTLVAARDAFAVVQLGTSHKNQVLLAHSRQLYGDALAKIRDVLTNRTRLFPQVTLVAITLVGLCEFFTAISQDGEGWNSHITGASQLLASWGSFSLDTPLARLVFNNLRNSIIIRGLITRQAVLFDSPVWLDQATQSSTEDPASSLNDIMVHIPALLEHSDRCLSKRDQQAITETLHGAWSLKRRLKTWYNRIQRDFGDRTYNEVDVASLPRFCADVKSRIFPSVFNFTSFHSAYQHCMYWLSNFILSDNDIRLIDACPPTDNFKPRLKKNQMKKERLQYVILICQSLPFCAERSAASIGRIGVLCPLWFCQEFFRSEQSMAHLAWCREVYEVIVNAGLSAPSIPLPKYSGDTAQYRTRFGSRF</sequence>
<protein>
    <recommendedName>
        <fullName evidence="3">Zn(2)-C6 fungal-type domain-containing protein</fullName>
    </recommendedName>
</protein>
<keyword evidence="2" id="KW-1185">Reference proteome</keyword>
<dbReference type="AlphaFoldDB" id="A0A5N6KUD0"/>
<comment type="caution">
    <text evidence="1">The sequence shown here is derived from an EMBL/GenBank/DDBJ whole genome shotgun (WGS) entry which is preliminary data.</text>
</comment>
<dbReference type="InterPro" id="IPR021858">
    <property type="entry name" value="Fun_TF"/>
</dbReference>
<dbReference type="EMBL" id="VIBQ01000013">
    <property type="protein sequence ID" value="KAB8346099.1"/>
    <property type="molecule type" value="Genomic_DNA"/>
</dbReference>
<reference evidence="1 2" key="1">
    <citation type="submission" date="2019-06" db="EMBL/GenBank/DDBJ databases">
        <title>A chromosomal-level reference genome of Carpinus fangiana (Coryloideae, Betulaceae).</title>
        <authorList>
            <person name="Yang X."/>
            <person name="Wang Z."/>
            <person name="Zhang L."/>
            <person name="Hao G."/>
            <person name="Liu J."/>
            <person name="Yang Y."/>
        </authorList>
    </citation>
    <scope>NUCLEOTIDE SEQUENCE [LARGE SCALE GENOMIC DNA]</scope>
    <source>
        <strain evidence="1">Cfa_2016G</strain>
        <tissue evidence="1">Leaf</tissue>
    </source>
</reference>
<evidence type="ECO:0000313" key="1">
    <source>
        <dbReference type="EMBL" id="KAB8346099.1"/>
    </source>
</evidence>
<organism evidence="1 2">
    <name type="scientific">Carpinus fangiana</name>
    <dbReference type="NCBI Taxonomy" id="176857"/>
    <lineage>
        <taxon>Eukaryota</taxon>
        <taxon>Viridiplantae</taxon>
        <taxon>Streptophyta</taxon>
        <taxon>Embryophyta</taxon>
        <taxon>Tracheophyta</taxon>
        <taxon>Spermatophyta</taxon>
        <taxon>Magnoliopsida</taxon>
        <taxon>eudicotyledons</taxon>
        <taxon>Gunneridae</taxon>
        <taxon>Pentapetalae</taxon>
        <taxon>rosids</taxon>
        <taxon>fabids</taxon>
        <taxon>Fagales</taxon>
        <taxon>Betulaceae</taxon>
        <taxon>Carpinus</taxon>
    </lineage>
</organism>
<dbReference type="Proteomes" id="UP000327013">
    <property type="component" value="Unassembled WGS sequence"/>
</dbReference>
<dbReference type="PANTHER" id="PTHR38111:SF2">
    <property type="entry name" value="FINGER DOMAIN PROTEIN, PUTATIVE (AFU_ORTHOLOGUE AFUA_1G01560)-RELATED"/>
    <property type="match status" value="1"/>
</dbReference>